<evidence type="ECO:0000259" key="1">
    <source>
        <dbReference type="Pfam" id="PF13290"/>
    </source>
</evidence>
<dbReference type="Gene3D" id="2.130.10.10">
    <property type="entry name" value="YVTN repeat-like/Quinoprotein amine dehydrogenase"/>
    <property type="match status" value="2"/>
</dbReference>
<evidence type="ECO:0000313" key="4">
    <source>
        <dbReference type="Proteomes" id="UP000594042"/>
    </source>
</evidence>
<dbReference type="Pfam" id="PF13290">
    <property type="entry name" value="CHB_HEX_C_1"/>
    <property type="match status" value="1"/>
</dbReference>
<organism evidence="3 4">
    <name type="scientific">Coprobacter secundus subsp. similis</name>
    <dbReference type="NCBI Taxonomy" id="2751153"/>
    <lineage>
        <taxon>Bacteria</taxon>
        <taxon>Pseudomonadati</taxon>
        <taxon>Bacteroidota</taxon>
        <taxon>Bacteroidia</taxon>
        <taxon>Bacteroidales</taxon>
        <taxon>Barnesiellaceae</taxon>
        <taxon>Coprobacter</taxon>
    </lineage>
</organism>
<dbReference type="AlphaFoldDB" id="A0A7G1HSS7"/>
<dbReference type="KEGG" id="copr:Cop2CBH44_04160"/>
<dbReference type="EMBL" id="AP023322">
    <property type="protein sequence ID" value="BCI62063.1"/>
    <property type="molecule type" value="Genomic_DNA"/>
</dbReference>
<evidence type="ECO:0000313" key="3">
    <source>
        <dbReference type="EMBL" id="BCI62063.1"/>
    </source>
</evidence>
<keyword evidence="4" id="KW-1185">Reference proteome</keyword>
<dbReference type="PANTHER" id="PTHR43739">
    <property type="entry name" value="XYLOGLUCANASE (EUROFUNG)"/>
    <property type="match status" value="1"/>
</dbReference>
<dbReference type="CDD" id="cd15482">
    <property type="entry name" value="Sialidase_non-viral"/>
    <property type="match status" value="1"/>
</dbReference>
<feature type="domain" description="GH29D-like beta-sandwich" evidence="1">
    <location>
        <begin position="705"/>
        <end position="769"/>
    </location>
</feature>
<dbReference type="SUPFAM" id="SSF110296">
    <property type="entry name" value="Oligoxyloglucan reducing end-specific cellobiohydrolase"/>
    <property type="match status" value="2"/>
</dbReference>
<dbReference type="Pfam" id="PF18962">
    <property type="entry name" value="Por_Secre_tail"/>
    <property type="match status" value="1"/>
</dbReference>
<gene>
    <name evidence="3" type="ORF">Cop2CBH44_04160</name>
</gene>
<dbReference type="InterPro" id="IPR052025">
    <property type="entry name" value="Xyloglucanase_GH74"/>
</dbReference>
<dbReference type="RefSeq" id="WP_200755464.1">
    <property type="nucleotide sequence ID" value="NZ_AP023322.1"/>
</dbReference>
<dbReference type="PANTHER" id="PTHR43739:SF5">
    <property type="entry name" value="EXO-ALPHA-SIALIDASE"/>
    <property type="match status" value="1"/>
</dbReference>
<accession>A0A7G1HSS7</accession>
<dbReference type="GO" id="GO:0010411">
    <property type="term" value="P:xyloglucan metabolic process"/>
    <property type="evidence" value="ECO:0007669"/>
    <property type="project" value="TreeGrafter"/>
</dbReference>
<evidence type="ECO:0000259" key="2">
    <source>
        <dbReference type="Pfam" id="PF18962"/>
    </source>
</evidence>
<dbReference type="InterPro" id="IPR059177">
    <property type="entry name" value="GH29D-like_dom"/>
</dbReference>
<feature type="domain" description="Secretion system C-terminal sorting" evidence="2">
    <location>
        <begin position="792"/>
        <end position="858"/>
    </location>
</feature>
<name>A0A7G1HSS7_9BACT</name>
<sequence length="861" mass="94896">MKNAILLLFMYIFPLTFAQEFTWQSLPLGGGGFLTGIVTHPAQKDLIYARTDVGGVYKYQPPTSENERPYWQQLMNWIPVENMQLWSCDGIALNPFNVNEVYALLGQYLWNDFPSGVYKSDDQGKTWRQLYETKCGGNENNRWIGEPIAVQPAEGGKVIIAGTRQDGVIRSDDGGSTWSKVASINPDSEGLGVRCVVFDPQNPDYVYAVDSYNVYRSQDAGRTFTVILSNKSMRQAVVTSEGRLYVTTQEGIFSGNRGETPVKLSGLAINSDLKDINAITVDIHNPKHLVVAEQNGGFNNRIYRTTDGGNTWNEIARKSEVKNNVPWYEYRHFAAALASLKLDPFYPNKLWFTDWYLPWKSEDISLDKPLFETVPWGVEELVVFDIISPSNDALLYQGCADNGGFTHYSLTDYPTVWYDNQESTGIDFCEAHPEYVVRVSSLGWGQSNFKISLSSDCGKSWKTVGGNISTTGKMAYSSKNVNNFIWAPTGSNQKLKYTLDGGATAMKESSGLPAFSINGSFWDNYSRFIASDRINGDKFYVALPGQLYISTDGGASFTKGAQVPGQAGSPAYYLTTSPYEEGVLWLSTGQSGLRYSSDSGRTLRKVGRFTSTKCVTVGPPLDGNIPVVYVFGRLDGVWGMYASYDNGENWTRINSDNMQLSNNPRQLSADRNRPGRVYLGTGGVGIIYGECQLPATKAVPPVISPAGGKINSDDTFWITAAEENAEIYYTTDGSEPTVNSKKYTAPVKVESTVVVKAMVVSPGKENSSVAEVEYQNLSSSHSTVRANGSISVYPVPVEEQLTVSGIEDGSLSIYDAGGQVVYQSKVDSSPWNISFGEYASGLYFLKHVSDNDLFVCKVIKK</sequence>
<protein>
    <submittedName>
        <fullName evidence="3">Xyloglucanase</fullName>
    </submittedName>
</protein>
<dbReference type="NCBIfam" id="TIGR04183">
    <property type="entry name" value="Por_Secre_tail"/>
    <property type="match status" value="1"/>
</dbReference>
<dbReference type="InterPro" id="IPR026444">
    <property type="entry name" value="Secre_tail"/>
</dbReference>
<dbReference type="Proteomes" id="UP000594042">
    <property type="component" value="Chromosome"/>
</dbReference>
<dbReference type="InterPro" id="IPR015943">
    <property type="entry name" value="WD40/YVTN_repeat-like_dom_sf"/>
</dbReference>
<reference evidence="4" key="1">
    <citation type="submission" date="2020-07" db="EMBL/GenBank/DDBJ databases">
        <title>Complete genome sequencing of Coprobacter sp. strain 2CBH44.</title>
        <authorList>
            <person name="Sakamoto M."/>
            <person name="Murakami T."/>
            <person name="Mori H."/>
        </authorList>
    </citation>
    <scope>NUCLEOTIDE SEQUENCE [LARGE SCALE GENOMIC DNA]</scope>
    <source>
        <strain evidence="4">2CBH44</strain>
    </source>
</reference>
<proteinExistence type="predicted"/>